<comment type="caution">
    <text evidence="2">The sequence shown here is derived from an EMBL/GenBank/DDBJ whole genome shotgun (WGS) entry which is preliminary data.</text>
</comment>
<evidence type="ECO:0000313" key="4">
    <source>
        <dbReference type="EMBL" id="KAB7519171.1"/>
    </source>
</evidence>
<accession>A0A5N5UK18</accession>
<name>A0A5N5U8H1_9EURY</name>
<accession>A0A5N5U8H1</accession>
<dbReference type="AlphaFoldDB" id="A0A5N5U8H1"/>
<dbReference type="EMBL" id="QMDY01000002">
    <property type="protein sequence ID" value="KAB7519171.1"/>
    <property type="molecule type" value="Genomic_DNA"/>
</dbReference>
<reference evidence="5 6" key="1">
    <citation type="submission" date="2019-10" db="EMBL/GenBank/DDBJ databases">
        <title>Unraveling microbial dark matter from salterns through culturing: the case of the genus Halosegnis.</title>
        <authorList>
            <person name="Duran-Viseras A."/>
            <person name="Andrei A.-S."/>
            <person name="Vera-Gargallo B."/>
            <person name="Ghai R."/>
            <person name="Sanchez-Porro C."/>
            <person name="Ventosa A."/>
        </authorList>
    </citation>
    <scope>NUCLEOTIDE SEQUENCE [LARGE SCALE GENOMIC DNA]</scope>
    <source>
        <strain evidence="3 6">F17-44</strain>
        <strain evidence="2 7">F18-79</strain>
        <strain evidence="4 5">F19-13</strain>
    </source>
</reference>
<evidence type="ECO:0000313" key="3">
    <source>
        <dbReference type="EMBL" id="KAB7518249.1"/>
    </source>
</evidence>
<sequence length="134" mass="14542">MQLSTLPDRPFELAELQELNESGRFRAVFPAGVFDFEGTDAKLVPAVVLVTPGDGEDEEAGGEGDGEGGRVVAVGYDFEERWQRVSSEQAGDRVQEQVERAAAELREWAAATDQRWAMSDGATALAEHMGALEE</sequence>
<keyword evidence="7" id="KW-1185">Reference proteome</keyword>
<protein>
    <recommendedName>
        <fullName evidence="1">DUF7964 domain-containing protein</fullName>
    </recommendedName>
</protein>
<evidence type="ECO:0000259" key="1">
    <source>
        <dbReference type="Pfam" id="PF25912"/>
    </source>
</evidence>
<dbReference type="EMBL" id="QJOW01000001">
    <property type="protein sequence ID" value="KAB7518249.1"/>
    <property type="molecule type" value="Genomic_DNA"/>
</dbReference>
<dbReference type="Proteomes" id="UP000326302">
    <property type="component" value="Unassembled WGS sequence"/>
</dbReference>
<dbReference type="RefSeq" id="WP_152119141.1">
    <property type="nucleotide sequence ID" value="NZ_QJOW01000001.1"/>
</dbReference>
<evidence type="ECO:0000313" key="2">
    <source>
        <dbReference type="EMBL" id="KAB7514940.1"/>
    </source>
</evidence>
<feature type="domain" description="DUF7964" evidence="1">
    <location>
        <begin position="3"/>
        <end position="108"/>
    </location>
</feature>
<dbReference type="OrthoDB" id="375930at2157"/>
<dbReference type="InterPro" id="IPR058270">
    <property type="entry name" value="DUF7964"/>
</dbReference>
<evidence type="ECO:0000313" key="7">
    <source>
        <dbReference type="Proteomes" id="UP000326865"/>
    </source>
</evidence>
<gene>
    <name evidence="2" type="ORF">DM867_07495</name>
    <name evidence="3" type="ORF">DMP03_02485</name>
    <name evidence="4" type="ORF">DP108_03420</name>
</gene>
<evidence type="ECO:0000313" key="5">
    <source>
        <dbReference type="Proteomes" id="UP000326207"/>
    </source>
</evidence>
<organism evidence="2 7">
    <name type="scientific">Halosegnis rubeus</name>
    <dbReference type="NCBI Taxonomy" id="2212850"/>
    <lineage>
        <taxon>Archaea</taxon>
        <taxon>Methanobacteriati</taxon>
        <taxon>Methanobacteriota</taxon>
        <taxon>Stenosarchaea group</taxon>
        <taxon>Halobacteria</taxon>
        <taxon>Halobacteriales</taxon>
        <taxon>Natronomonadaceae</taxon>
        <taxon>Halosegnis</taxon>
    </lineage>
</organism>
<proteinExistence type="predicted"/>
<dbReference type="Proteomes" id="UP000326865">
    <property type="component" value="Unassembled WGS sequence"/>
</dbReference>
<accession>A0A5N5UHN6</accession>
<dbReference type="Proteomes" id="UP000326207">
    <property type="component" value="Unassembled WGS sequence"/>
</dbReference>
<evidence type="ECO:0000313" key="6">
    <source>
        <dbReference type="Proteomes" id="UP000326302"/>
    </source>
</evidence>
<dbReference type="EMBL" id="QKKZ01000002">
    <property type="protein sequence ID" value="KAB7514940.1"/>
    <property type="molecule type" value="Genomic_DNA"/>
</dbReference>
<dbReference type="Pfam" id="PF25912">
    <property type="entry name" value="DUF7964"/>
    <property type="match status" value="1"/>
</dbReference>